<proteinExistence type="predicted"/>
<gene>
    <name evidence="5" type="ORF">DU508_08890</name>
</gene>
<dbReference type="GO" id="GO:0003677">
    <property type="term" value="F:DNA binding"/>
    <property type="evidence" value="ECO:0007669"/>
    <property type="project" value="UniProtKB-KW"/>
</dbReference>
<dbReference type="SUPFAM" id="SSF46894">
    <property type="entry name" value="C-terminal effector domain of the bipartite response regulators"/>
    <property type="match status" value="1"/>
</dbReference>
<dbReference type="EMBL" id="QPKV01000003">
    <property type="protein sequence ID" value="RDC57279.1"/>
    <property type="molecule type" value="Genomic_DNA"/>
</dbReference>
<dbReference type="PANTHER" id="PTHR44688:SF16">
    <property type="entry name" value="DNA-BINDING TRANSCRIPTIONAL ACTIVATOR DEVR_DOSR"/>
    <property type="match status" value="1"/>
</dbReference>
<evidence type="ECO:0000256" key="3">
    <source>
        <dbReference type="ARBA" id="ARBA00023163"/>
    </source>
</evidence>
<dbReference type="RefSeq" id="WP_115402451.1">
    <property type="nucleotide sequence ID" value="NZ_QPKV01000003.1"/>
</dbReference>
<dbReference type="InterPro" id="IPR016032">
    <property type="entry name" value="Sig_transdc_resp-reg_C-effctor"/>
</dbReference>
<keyword evidence="6" id="KW-1185">Reference proteome</keyword>
<dbReference type="GO" id="GO:0006355">
    <property type="term" value="P:regulation of DNA-templated transcription"/>
    <property type="evidence" value="ECO:0007669"/>
    <property type="project" value="InterPro"/>
</dbReference>
<evidence type="ECO:0000259" key="4">
    <source>
        <dbReference type="PROSITE" id="PS50043"/>
    </source>
</evidence>
<evidence type="ECO:0000313" key="5">
    <source>
        <dbReference type="EMBL" id="RDC57279.1"/>
    </source>
</evidence>
<keyword evidence="2" id="KW-0238">DNA-binding</keyword>
<name>A0A369Q2W2_9SPHI</name>
<evidence type="ECO:0000256" key="2">
    <source>
        <dbReference type="ARBA" id="ARBA00023125"/>
    </source>
</evidence>
<evidence type="ECO:0000256" key="1">
    <source>
        <dbReference type="ARBA" id="ARBA00023015"/>
    </source>
</evidence>
<sequence length="229" mass="26396">MAKFNNPNLTPEMCSKINSHIQSFNSIPGVVILHDLRDWHIAYMSDKGLNQLGTTLEEVCALPSEIYHAKYFNPDDALDYVPKIGALMENNKDCETVSFYQQIRFPNSPNWNWYLSSIKIFMRDADEKPLMTITVSIPVDAMHHMAVKAERNLEENNFSRNNSDNFLRLSKREKTILREMALGKSSIEIANELCISSTTVDTHRRNIREKLNTKSSFEISKYARAFDLI</sequence>
<dbReference type="PROSITE" id="PS50043">
    <property type="entry name" value="HTH_LUXR_2"/>
    <property type="match status" value="1"/>
</dbReference>
<dbReference type="Proteomes" id="UP000253961">
    <property type="component" value="Unassembled WGS sequence"/>
</dbReference>
<dbReference type="SMART" id="SM00421">
    <property type="entry name" value="HTH_LUXR"/>
    <property type="match status" value="1"/>
</dbReference>
<comment type="caution">
    <text evidence="5">The sequence shown here is derived from an EMBL/GenBank/DDBJ whole genome shotgun (WGS) entry which is preliminary data.</text>
</comment>
<dbReference type="InterPro" id="IPR036388">
    <property type="entry name" value="WH-like_DNA-bd_sf"/>
</dbReference>
<organism evidence="5 6">
    <name type="scientific">Pedobacter chinensis</name>
    <dbReference type="NCBI Taxonomy" id="2282421"/>
    <lineage>
        <taxon>Bacteria</taxon>
        <taxon>Pseudomonadati</taxon>
        <taxon>Bacteroidota</taxon>
        <taxon>Sphingobacteriia</taxon>
        <taxon>Sphingobacteriales</taxon>
        <taxon>Sphingobacteriaceae</taxon>
        <taxon>Pedobacter</taxon>
    </lineage>
</organism>
<keyword evidence="1" id="KW-0805">Transcription regulation</keyword>
<protein>
    <submittedName>
        <fullName evidence="5">LuxR family transcriptional regulator</fullName>
    </submittedName>
</protein>
<feature type="domain" description="HTH luxR-type" evidence="4">
    <location>
        <begin position="162"/>
        <end position="227"/>
    </location>
</feature>
<dbReference type="AlphaFoldDB" id="A0A369Q2W2"/>
<dbReference type="PANTHER" id="PTHR44688">
    <property type="entry name" value="DNA-BINDING TRANSCRIPTIONAL ACTIVATOR DEVR_DOSR"/>
    <property type="match status" value="1"/>
</dbReference>
<keyword evidence="3" id="KW-0804">Transcription</keyword>
<accession>A0A369Q2W2</accession>
<dbReference type="Gene3D" id="1.10.10.10">
    <property type="entry name" value="Winged helix-like DNA-binding domain superfamily/Winged helix DNA-binding domain"/>
    <property type="match status" value="1"/>
</dbReference>
<dbReference type="OrthoDB" id="965844at2"/>
<dbReference type="InterPro" id="IPR000792">
    <property type="entry name" value="Tscrpt_reg_LuxR_C"/>
</dbReference>
<dbReference type="Pfam" id="PF00196">
    <property type="entry name" value="GerE"/>
    <property type="match status" value="1"/>
</dbReference>
<dbReference type="PROSITE" id="PS00622">
    <property type="entry name" value="HTH_LUXR_1"/>
    <property type="match status" value="1"/>
</dbReference>
<evidence type="ECO:0000313" key="6">
    <source>
        <dbReference type="Proteomes" id="UP000253961"/>
    </source>
</evidence>
<dbReference type="InterPro" id="IPR035965">
    <property type="entry name" value="PAS-like_dom_sf"/>
</dbReference>
<dbReference type="SUPFAM" id="SSF55785">
    <property type="entry name" value="PYP-like sensor domain (PAS domain)"/>
    <property type="match status" value="1"/>
</dbReference>
<reference evidence="5 6" key="1">
    <citation type="submission" date="2018-07" db="EMBL/GenBank/DDBJ databases">
        <title>Pedobacter sp. nov., isolated from soil.</title>
        <authorList>
            <person name="Zhou L.Y."/>
            <person name="Du Z.J."/>
        </authorList>
    </citation>
    <scope>NUCLEOTIDE SEQUENCE [LARGE SCALE GENOMIC DNA]</scope>
    <source>
        <strain evidence="5 6">JDX94</strain>
    </source>
</reference>
<dbReference type="CDD" id="cd06170">
    <property type="entry name" value="LuxR_C_like"/>
    <property type="match status" value="1"/>
</dbReference>
<dbReference type="PRINTS" id="PR00038">
    <property type="entry name" value="HTHLUXR"/>
</dbReference>